<dbReference type="InterPro" id="IPR052704">
    <property type="entry name" value="ECF_Sigma-70_Domain"/>
</dbReference>
<keyword evidence="5" id="KW-0804">Transcription</keyword>
<dbReference type="InterPro" id="IPR014284">
    <property type="entry name" value="RNA_pol_sigma-70_dom"/>
</dbReference>
<dbReference type="InterPro" id="IPR013249">
    <property type="entry name" value="RNA_pol_sigma70_r4_t2"/>
</dbReference>
<dbReference type="Pfam" id="PF04542">
    <property type="entry name" value="Sigma70_r2"/>
    <property type="match status" value="1"/>
</dbReference>
<dbReference type="PATRIC" id="fig|1300347.3.peg.2815"/>
<dbReference type="Gene3D" id="1.10.1740.10">
    <property type="match status" value="1"/>
</dbReference>
<dbReference type="KEGG" id="ndk:I601_2818"/>
<dbReference type="AlphaFoldDB" id="A0A1A9GLT5"/>
<feature type="region of interest" description="Disordered" evidence="6">
    <location>
        <begin position="68"/>
        <end position="92"/>
    </location>
</feature>
<reference evidence="9 10" key="1">
    <citation type="submission" date="2016-03" db="EMBL/GenBank/DDBJ databases">
        <title>Complete genome sequence of a soil Actinobacterium, Nocardioides dokdonensis FR1436.</title>
        <authorList>
            <person name="Kwon S.-K."/>
            <person name="Kim K."/>
            <person name="Kim J.F."/>
        </authorList>
    </citation>
    <scope>NUCLEOTIDE SEQUENCE [LARGE SCALE GENOMIC DNA]</scope>
    <source>
        <strain evidence="9 10">FR1436</strain>
    </source>
</reference>
<dbReference type="Gene3D" id="1.10.10.10">
    <property type="entry name" value="Winged helix-like DNA-binding domain superfamily/Winged helix DNA-binding domain"/>
    <property type="match status" value="1"/>
</dbReference>
<feature type="domain" description="RNA polymerase sigma factor 70 region 4 type 2" evidence="8">
    <location>
        <begin position="105"/>
        <end position="155"/>
    </location>
</feature>
<evidence type="ECO:0000256" key="1">
    <source>
        <dbReference type="ARBA" id="ARBA00010641"/>
    </source>
</evidence>
<dbReference type="Proteomes" id="UP000077868">
    <property type="component" value="Chromosome"/>
</dbReference>
<gene>
    <name evidence="9" type="primary">sigJ</name>
    <name evidence="9" type="ORF">I601_2818</name>
</gene>
<accession>A0A1A9GLT5</accession>
<organism evidence="9 10">
    <name type="scientific">Nocardioides dokdonensis FR1436</name>
    <dbReference type="NCBI Taxonomy" id="1300347"/>
    <lineage>
        <taxon>Bacteria</taxon>
        <taxon>Bacillati</taxon>
        <taxon>Actinomycetota</taxon>
        <taxon>Actinomycetes</taxon>
        <taxon>Propionibacteriales</taxon>
        <taxon>Nocardioidaceae</taxon>
        <taxon>Nocardioides</taxon>
    </lineage>
</organism>
<dbReference type="PANTHER" id="PTHR30173">
    <property type="entry name" value="SIGMA 19 FACTOR"/>
    <property type="match status" value="1"/>
</dbReference>
<dbReference type="InterPro" id="IPR013325">
    <property type="entry name" value="RNA_pol_sigma_r2"/>
</dbReference>
<keyword evidence="4" id="KW-0731">Sigma factor</keyword>
<dbReference type="InterPro" id="IPR036388">
    <property type="entry name" value="WH-like_DNA-bd_sf"/>
</dbReference>
<evidence type="ECO:0000313" key="9">
    <source>
        <dbReference type="EMBL" id="ANH39234.1"/>
    </source>
</evidence>
<dbReference type="EMBL" id="CP015079">
    <property type="protein sequence ID" value="ANH39234.1"/>
    <property type="molecule type" value="Genomic_DNA"/>
</dbReference>
<dbReference type="GO" id="GO:0016987">
    <property type="term" value="F:sigma factor activity"/>
    <property type="evidence" value="ECO:0007669"/>
    <property type="project" value="UniProtKB-KW"/>
</dbReference>
<evidence type="ECO:0000259" key="8">
    <source>
        <dbReference type="Pfam" id="PF08281"/>
    </source>
</evidence>
<feature type="compositionally biased region" description="Low complexity" evidence="6">
    <location>
        <begin position="70"/>
        <end position="84"/>
    </location>
</feature>
<proteinExistence type="inferred from homology"/>
<dbReference type="InterPro" id="IPR007627">
    <property type="entry name" value="RNA_pol_sigma70_r2"/>
</dbReference>
<name>A0A1A9GLT5_9ACTN</name>
<dbReference type="PANTHER" id="PTHR30173:SF43">
    <property type="entry name" value="ECF RNA POLYMERASE SIGMA FACTOR SIGI-RELATED"/>
    <property type="match status" value="1"/>
</dbReference>
<evidence type="ECO:0000256" key="5">
    <source>
        <dbReference type="ARBA" id="ARBA00023163"/>
    </source>
</evidence>
<dbReference type="Pfam" id="PF08281">
    <property type="entry name" value="Sigma70_r4_2"/>
    <property type="match status" value="1"/>
</dbReference>
<dbReference type="Gene3D" id="3.10.450.50">
    <property type="match status" value="1"/>
</dbReference>
<evidence type="ECO:0000256" key="3">
    <source>
        <dbReference type="ARBA" id="ARBA00023015"/>
    </source>
</evidence>
<evidence type="ECO:0000256" key="4">
    <source>
        <dbReference type="ARBA" id="ARBA00023082"/>
    </source>
</evidence>
<dbReference type="GO" id="GO:0006352">
    <property type="term" value="P:DNA-templated transcription initiation"/>
    <property type="evidence" value="ECO:0007669"/>
    <property type="project" value="InterPro"/>
</dbReference>
<keyword evidence="3" id="KW-0805">Transcription regulation</keyword>
<feature type="domain" description="RNA polymerase sigma-70 region 2" evidence="7">
    <location>
        <begin position="7"/>
        <end position="68"/>
    </location>
</feature>
<protein>
    <submittedName>
        <fullName evidence="9">ECF RNA polymerase sigma factor SigJ</fullName>
    </submittedName>
</protein>
<evidence type="ECO:0000259" key="7">
    <source>
        <dbReference type="Pfam" id="PF04542"/>
    </source>
</evidence>
<evidence type="ECO:0000256" key="2">
    <source>
        <dbReference type="ARBA" id="ARBA00011344"/>
    </source>
</evidence>
<dbReference type="SUPFAM" id="SSF54427">
    <property type="entry name" value="NTF2-like"/>
    <property type="match status" value="1"/>
</dbReference>
<comment type="subunit">
    <text evidence="2">Interacts transiently with the RNA polymerase catalytic core formed by RpoA, RpoB, RpoC and RpoZ (2 alpha, 1 beta, 1 beta' and 1 omega subunit) to form the RNA polymerase holoenzyme that can initiate transcription.</text>
</comment>
<sequence length="286" mass="30650">MDRTEQFEAERSRLVTVATRVLGDPGEAEDVVQQAWLRLHRTDAEIENLAGWLTTVTGRLCLDRLRSRTPLPHDGLDPDGPVDGRAAPPTDPADEVALADTVGVALHVVLERLSPRERVAFVLHDSFGFPFETVAATLGTTTVAARKLASRARAKVAQPAPEDALAGWEVVDAFMSAARGGDLTRLLALLAPDALVVGDDAAVGLGTPARITGRREVASFFDGAARAALPVVVDGRPGAAWYDRGVARVLFDFTVDGGLVRRIDFRADPTVLARTSRRPTTPRGPR</sequence>
<comment type="similarity">
    <text evidence="1">Belongs to the sigma-70 factor family. ECF subfamily.</text>
</comment>
<dbReference type="RefSeq" id="WP_068114955.1">
    <property type="nucleotide sequence ID" value="NZ_CP015079.1"/>
</dbReference>
<dbReference type="GO" id="GO:0003677">
    <property type="term" value="F:DNA binding"/>
    <property type="evidence" value="ECO:0007669"/>
    <property type="project" value="InterPro"/>
</dbReference>
<dbReference type="InterPro" id="IPR013324">
    <property type="entry name" value="RNA_pol_sigma_r3/r4-like"/>
</dbReference>
<keyword evidence="10" id="KW-1185">Reference proteome</keyword>
<evidence type="ECO:0000313" key="10">
    <source>
        <dbReference type="Proteomes" id="UP000077868"/>
    </source>
</evidence>
<dbReference type="InterPro" id="IPR032710">
    <property type="entry name" value="NTF2-like_dom_sf"/>
</dbReference>
<dbReference type="SUPFAM" id="SSF88946">
    <property type="entry name" value="Sigma2 domain of RNA polymerase sigma factors"/>
    <property type="match status" value="1"/>
</dbReference>
<evidence type="ECO:0000256" key="6">
    <source>
        <dbReference type="SAM" id="MobiDB-lite"/>
    </source>
</evidence>
<dbReference type="SUPFAM" id="SSF88659">
    <property type="entry name" value="Sigma3 and sigma4 domains of RNA polymerase sigma factors"/>
    <property type="match status" value="1"/>
</dbReference>
<dbReference type="OrthoDB" id="3211555at2"/>
<dbReference type="STRING" id="1300347.I601_2818"/>
<dbReference type="NCBIfam" id="TIGR02937">
    <property type="entry name" value="sigma70-ECF"/>
    <property type="match status" value="1"/>
</dbReference>